<dbReference type="EC" id="5.6.2.4" evidence="7"/>
<evidence type="ECO:0000256" key="5">
    <source>
        <dbReference type="ARBA" id="ARBA00023235"/>
    </source>
</evidence>
<accession>A0A6G1FT42</accession>
<dbReference type="GeneID" id="54418325"/>
<feature type="region of interest" description="Disordered" evidence="8">
    <location>
        <begin position="459"/>
        <end position="478"/>
    </location>
</feature>
<dbReference type="Pfam" id="PF00270">
    <property type="entry name" value="DEAD"/>
    <property type="match status" value="1"/>
</dbReference>
<evidence type="ECO:0000256" key="7">
    <source>
        <dbReference type="ARBA" id="ARBA00034808"/>
    </source>
</evidence>
<evidence type="ECO:0000256" key="6">
    <source>
        <dbReference type="ARBA" id="ARBA00034617"/>
    </source>
</evidence>
<dbReference type="GO" id="GO:0005694">
    <property type="term" value="C:chromosome"/>
    <property type="evidence" value="ECO:0007669"/>
    <property type="project" value="TreeGrafter"/>
</dbReference>
<keyword evidence="5" id="KW-0413">Isomerase</keyword>
<dbReference type="GO" id="GO:0006310">
    <property type="term" value="P:DNA recombination"/>
    <property type="evidence" value="ECO:0007669"/>
    <property type="project" value="TreeGrafter"/>
</dbReference>
<feature type="domain" description="Helicase C-terminal" evidence="10">
    <location>
        <begin position="316"/>
        <end position="484"/>
    </location>
</feature>
<feature type="compositionally biased region" description="Polar residues" evidence="8">
    <location>
        <begin position="739"/>
        <end position="755"/>
    </location>
</feature>
<feature type="domain" description="Helicase ATP-binding" evidence="9">
    <location>
        <begin position="94"/>
        <end position="266"/>
    </location>
</feature>
<feature type="compositionally biased region" description="Polar residues" evidence="8">
    <location>
        <begin position="865"/>
        <end position="880"/>
    </location>
</feature>
<evidence type="ECO:0000259" key="10">
    <source>
        <dbReference type="PROSITE" id="PS51194"/>
    </source>
</evidence>
<dbReference type="InterPro" id="IPR011545">
    <property type="entry name" value="DEAD/DEAH_box_helicase_dom"/>
</dbReference>
<dbReference type="PANTHER" id="PTHR13710">
    <property type="entry name" value="DNA HELICASE RECQ FAMILY MEMBER"/>
    <property type="match status" value="1"/>
</dbReference>
<keyword evidence="2" id="KW-0547">Nucleotide-binding</keyword>
<reference evidence="13" key="3">
    <citation type="submission" date="2025-04" db="UniProtKB">
        <authorList>
            <consortium name="RefSeq"/>
        </authorList>
    </citation>
    <scope>IDENTIFICATION</scope>
    <source>
        <strain evidence="13">CBS 781.70</strain>
    </source>
</reference>
<dbReference type="OrthoDB" id="3945779at2759"/>
<evidence type="ECO:0000256" key="8">
    <source>
        <dbReference type="SAM" id="MobiDB-lite"/>
    </source>
</evidence>
<keyword evidence="11 13" id="KW-0378">Hydrolase</keyword>
<gene>
    <name evidence="11 13" type="ORF">P152DRAFT_442723</name>
</gene>
<dbReference type="PROSITE" id="PS51192">
    <property type="entry name" value="HELICASE_ATP_BIND_1"/>
    <property type="match status" value="1"/>
</dbReference>
<evidence type="ECO:0000256" key="2">
    <source>
        <dbReference type="ARBA" id="ARBA00022741"/>
    </source>
</evidence>
<evidence type="ECO:0000313" key="11">
    <source>
        <dbReference type="EMBL" id="KAF1808900.1"/>
    </source>
</evidence>
<feature type="region of interest" description="Disordered" evidence="8">
    <location>
        <begin position="739"/>
        <end position="758"/>
    </location>
</feature>
<dbReference type="GO" id="GO:0003677">
    <property type="term" value="F:DNA binding"/>
    <property type="evidence" value="ECO:0007669"/>
    <property type="project" value="UniProtKB-KW"/>
</dbReference>
<feature type="region of interest" description="Disordered" evidence="8">
    <location>
        <begin position="863"/>
        <end position="939"/>
    </location>
</feature>
<evidence type="ECO:0000259" key="9">
    <source>
        <dbReference type="PROSITE" id="PS51192"/>
    </source>
</evidence>
<dbReference type="InterPro" id="IPR014001">
    <property type="entry name" value="Helicase_ATP-bd"/>
</dbReference>
<organism evidence="11">
    <name type="scientific">Eremomyces bilateralis CBS 781.70</name>
    <dbReference type="NCBI Taxonomy" id="1392243"/>
    <lineage>
        <taxon>Eukaryota</taxon>
        <taxon>Fungi</taxon>
        <taxon>Dikarya</taxon>
        <taxon>Ascomycota</taxon>
        <taxon>Pezizomycotina</taxon>
        <taxon>Dothideomycetes</taxon>
        <taxon>Dothideomycetes incertae sedis</taxon>
        <taxon>Eremomycetales</taxon>
        <taxon>Eremomycetaceae</taxon>
        <taxon>Eremomyces</taxon>
    </lineage>
</organism>
<dbReference type="GO" id="GO:0043138">
    <property type="term" value="F:3'-5' DNA helicase activity"/>
    <property type="evidence" value="ECO:0007669"/>
    <property type="project" value="UniProtKB-EC"/>
</dbReference>
<dbReference type="GO" id="GO:0005524">
    <property type="term" value="F:ATP binding"/>
    <property type="evidence" value="ECO:0007669"/>
    <property type="project" value="UniProtKB-KW"/>
</dbReference>
<dbReference type="PANTHER" id="PTHR13710:SF105">
    <property type="entry name" value="ATP-DEPENDENT DNA HELICASE Q1"/>
    <property type="match status" value="1"/>
</dbReference>
<evidence type="ECO:0000313" key="13">
    <source>
        <dbReference type="RefSeq" id="XP_033530531.1"/>
    </source>
</evidence>
<keyword evidence="3" id="KW-0067">ATP-binding</keyword>
<dbReference type="EMBL" id="ML975177">
    <property type="protein sequence ID" value="KAF1808900.1"/>
    <property type="molecule type" value="Genomic_DNA"/>
</dbReference>
<dbReference type="GO" id="GO:0005737">
    <property type="term" value="C:cytoplasm"/>
    <property type="evidence" value="ECO:0007669"/>
    <property type="project" value="TreeGrafter"/>
</dbReference>
<dbReference type="Gene3D" id="3.40.50.300">
    <property type="entry name" value="P-loop containing nucleotide triphosphate hydrolases"/>
    <property type="match status" value="2"/>
</dbReference>
<feature type="compositionally biased region" description="Polar residues" evidence="8">
    <location>
        <begin position="501"/>
        <end position="522"/>
    </location>
</feature>
<reference evidence="11 13" key="1">
    <citation type="submission" date="2020-01" db="EMBL/GenBank/DDBJ databases">
        <authorList>
            <consortium name="DOE Joint Genome Institute"/>
            <person name="Haridas S."/>
            <person name="Albert R."/>
            <person name="Binder M."/>
            <person name="Bloem J."/>
            <person name="Labutti K."/>
            <person name="Salamov A."/>
            <person name="Andreopoulos B."/>
            <person name="Baker S.E."/>
            <person name="Barry K."/>
            <person name="Bills G."/>
            <person name="Bluhm B.H."/>
            <person name="Cannon C."/>
            <person name="Castanera R."/>
            <person name="Culley D.E."/>
            <person name="Daum C."/>
            <person name="Ezra D."/>
            <person name="Gonzalez J.B."/>
            <person name="Henrissat B."/>
            <person name="Kuo A."/>
            <person name="Liang C."/>
            <person name="Lipzen A."/>
            <person name="Lutzoni F."/>
            <person name="Magnuson J."/>
            <person name="Mondo S."/>
            <person name="Nolan M."/>
            <person name="Ohm R."/>
            <person name="Pangilinan J."/>
            <person name="Park H.-J."/>
            <person name="Ramirez L."/>
            <person name="Alfaro M."/>
            <person name="Sun H."/>
            <person name="Tritt A."/>
            <person name="Yoshinaga Y."/>
            <person name="Zwiers L.-H."/>
            <person name="Turgeon B.G."/>
            <person name="Goodwin S.B."/>
            <person name="Spatafora J.W."/>
            <person name="Crous P.W."/>
            <person name="Grigoriev I.V."/>
        </authorList>
    </citation>
    <scope>NUCLEOTIDE SEQUENCE</scope>
    <source>
        <strain evidence="11 13">CBS 781.70</strain>
    </source>
</reference>
<protein>
    <recommendedName>
        <fullName evidence="7">DNA 3'-5' helicase</fullName>
        <ecNumber evidence="7">5.6.2.4</ecNumber>
    </recommendedName>
</protein>
<dbReference type="GO" id="GO:0009378">
    <property type="term" value="F:four-way junction helicase activity"/>
    <property type="evidence" value="ECO:0007669"/>
    <property type="project" value="TreeGrafter"/>
</dbReference>
<evidence type="ECO:0000256" key="4">
    <source>
        <dbReference type="ARBA" id="ARBA00023125"/>
    </source>
</evidence>
<evidence type="ECO:0000256" key="3">
    <source>
        <dbReference type="ARBA" id="ARBA00022840"/>
    </source>
</evidence>
<feature type="compositionally biased region" description="Basic and acidic residues" evidence="8">
    <location>
        <begin position="924"/>
        <end position="939"/>
    </location>
</feature>
<dbReference type="Pfam" id="PF00271">
    <property type="entry name" value="Helicase_C"/>
    <property type="match status" value="1"/>
</dbReference>
<comment type="similarity">
    <text evidence="1">Belongs to the helicase family. RecQ subfamily.</text>
</comment>
<dbReference type="GO" id="GO:0016787">
    <property type="term" value="F:hydrolase activity"/>
    <property type="evidence" value="ECO:0007669"/>
    <property type="project" value="UniProtKB-KW"/>
</dbReference>
<sequence length="939" mass="106265">MRVKRRRGRAHQRETSLYQNLASVQPPPIEKTIEERISIIATTPEKELCSVLQELVKACLIRKNIKYQHDIIFHGLQRLLGGRLPRINQVRALRRIVFRYGDTIVSAKTGFGKSIIFHAIPIFIGRIVIQLIPLSKLGEEQKRSIEQLPEARPCLITAETKHTNPKLLQEIAAGLYTHILMGPEQAASDEFRDLLLNPDVKNKIGVVAIDELHVMEQWKEFRLEYLKIRELRRYLRADTIWFGCSATLNKATEQAVIYYGGFYEETHHELPLKIIRVSIDRPDISLNILPIERGKSKAYQRLWFLVDHALEHPTSRTEDDLQRIPKTIIFVDGLQSVANISASLERYLFVQGFEPAMVRDAVGAYTSNTSRYDQDLLYDKIRSPCSSLRVVVATTALGMGMDIPDIMVVAQWGLPIGHDLGDIWQRVGRAVRVKQAINGMAFIFLPYYAFDLMGQDPVQMPSSRNNQPLSQKKKGRRNTLRLLNTTYSQSPLSQGDGAESDCSQQSDNTEAASQENSQSTIPKSKKRGKSDSLPTWTVDELKHRATLPITIRSLANAPCRRQVFLAEFNEDQCEPDTIPIRADKKVCYNGKECNIALFQLLPMPDIPLKSTKPGRETKAGIALNLLVVWCLEQVESIFPRAQQMIPVPAGVVIPQEAQWAIASMYTCVKNSTTVPIPDQEALSALFDIENWEYQNTLLDPLLAFLVRIVLEVCSKHNAILEERKCKRNIKALARKATEGTAQNLESNPQDSSIIPNPSLPKEEKVAQYVRSRQLADDRDGLRVIMHNELLAQKLNEYRETFKPRHWPSFSSQPEISEGSQELGSSFIVRGESSFVSQSSVKLDSGTDNKTTISSDIRAPIPVNIWSRSQTTKRTTHNSSGIHKRSRTPLRGVSGNQEKGQVTRQDRPNTPKRAGLRSHVQLTPKGRDLWEKRGKENKKI</sequence>
<dbReference type="SMART" id="SM00487">
    <property type="entry name" value="DEXDc"/>
    <property type="match status" value="1"/>
</dbReference>
<dbReference type="InterPro" id="IPR027417">
    <property type="entry name" value="P-loop_NTPase"/>
</dbReference>
<evidence type="ECO:0000256" key="1">
    <source>
        <dbReference type="ARBA" id="ARBA00005446"/>
    </source>
</evidence>
<comment type="catalytic activity">
    <reaction evidence="6">
        <text>Couples ATP hydrolysis with the unwinding of duplex DNA by translocating in the 3'-5' direction.</text>
        <dbReference type="EC" id="5.6.2.4"/>
    </reaction>
</comment>
<dbReference type="RefSeq" id="XP_033530531.1">
    <property type="nucleotide sequence ID" value="XM_033677755.1"/>
</dbReference>
<reference evidence="13" key="2">
    <citation type="submission" date="2020-04" db="EMBL/GenBank/DDBJ databases">
        <authorList>
            <consortium name="NCBI Genome Project"/>
        </authorList>
    </citation>
    <scope>NUCLEOTIDE SEQUENCE</scope>
    <source>
        <strain evidence="13">CBS 781.70</strain>
    </source>
</reference>
<evidence type="ECO:0000313" key="12">
    <source>
        <dbReference type="Proteomes" id="UP000504638"/>
    </source>
</evidence>
<dbReference type="InterPro" id="IPR001650">
    <property type="entry name" value="Helicase_C-like"/>
</dbReference>
<dbReference type="Proteomes" id="UP000504638">
    <property type="component" value="Unplaced"/>
</dbReference>
<dbReference type="GO" id="GO:0006281">
    <property type="term" value="P:DNA repair"/>
    <property type="evidence" value="ECO:0007669"/>
    <property type="project" value="TreeGrafter"/>
</dbReference>
<feature type="compositionally biased region" description="Polar residues" evidence="8">
    <location>
        <begin position="893"/>
        <end position="902"/>
    </location>
</feature>
<feature type="region of interest" description="Disordered" evidence="8">
    <location>
        <begin position="487"/>
        <end position="533"/>
    </location>
</feature>
<keyword evidence="12" id="KW-1185">Reference proteome</keyword>
<keyword evidence="4" id="KW-0238">DNA-binding</keyword>
<dbReference type="SMART" id="SM00490">
    <property type="entry name" value="HELICc"/>
    <property type="match status" value="1"/>
</dbReference>
<dbReference type="SUPFAM" id="SSF52540">
    <property type="entry name" value="P-loop containing nucleoside triphosphate hydrolases"/>
    <property type="match status" value="1"/>
</dbReference>
<name>A0A6G1FT42_9PEZI</name>
<dbReference type="PROSITE" id="PS51194">
    <property type="entry name" value="HELICASE_CTER"/>
    <property type="match status" value="1"/>
</dbReference>
<dbReference type="AlphaFoldDB" id="A0A6G1FT42"/>
<proteinExistence type="inferred from homology"/>
<feature type="compositionally biased region" description="Polar residues" evidence="8">
    <location>
        <begin position="460"/>
        <end position="470"/>
    </location>
</feature>